<dbReference type="GeneID" id="93486556"/>
<dbReference type="NCBIfam" id="NF045672">
    <property type="entry name" value="MCP_gp7_epsi_15"/>
    <property type="match status" value="1"/>
</dbReference>
<dbReference type="RefSeq" id="WP_159822540.1">
    <property type="nucleotide sequence ID" value="NZ_CABWNB010000002.1"/>
</dbReference>
<organism evidence="1 2">
    <name type="scientific">Negativicoccus succinicivorans</name>
    <dbReference type="NCBI Taxonomy" id="620903"/>
    <lineage>
        <taxon>Bacteria</taxon>
        <taxon>Bacillati</taxon>
        <taxon>Bacillota</taxon>
        <taxon>Negativicutes</taxon>
        <taxon>Veillonellales</taxon>
        <taxon>Veillonellaceae</taxon>
        <taxon>Negativicoccus</taxon>
    </lineage>
</organism>
<gene>
    <name evidence="1" type="ORF">HNR45_001301</name>
</gene>
<dbReference type="Pfam" id="PF20911">
    <property type="entry name" value="GP7"/>
    <property type="match status" value="1"/>
</dbReference>
<evidence type="ECO:0008006" key="3">
    <source>
        <dbReference type="Google" id="ProtNLM"/>
    </source>
</evidence>
<dbReference type="AlphaFoldDB" id="A0A841R4B2"/>
<dbReference type="Proteomes" id="UP000591941">
    <property type="component" value="Unassembled WGS sequence"/>
</dbReference>
<evidence type="ECO:0000313" key="2">
    <source>
        <dbReference type="Proteomes" id="UP000591941"/>
    </source>
</evidence>
<dbReference type="EMBL" id="JACHHI010000006">
    <property type="protein sequence ID" value="MBB6478231.1"/>
    <property type="molecule type" value="Genomic_DNA"/>
</dbReference>
<protein>
    <recommendedName>
        <fullName evidence="3">Phage capsid protein</fullName>
    </recommendedName>
</protein>
<reference evidence="1 2" key="1">
    <citation type="submission" date="2020-08" db="EMBL/GenBank/DDBJ databases">
        <title>Genomic Encyclopedia of Type Strains, Phase IV (KMG-IV): sequencing the most valuable type-strain genomes for metagenomic binning, comparative biology and taxonomic classification.</title>
        <authorList>
            <person name="Goeker M."/>
        </authorList>
    </citation>
    <scope>NUCLEOTIDE SEQUENCE [LARGE SCALE GENOMIC DNA]</scope>
    <source>
        <strain evidence="1 2">DSM 21255</strain>
    </source>
</reference>
<accession>A0A841R4B2</accession>
<evidence type="ECO:0000313" key="1">
    <source>
        <dbReference type="EMBL" id="MBB6478231.1"/>
    </source>
</evidence>
<dbReference type="OrthoDB" id="1630256at2"/>
<dbReference type="InterPro" id="IPR048813">
    <property type="entry name" value="GP7-like"/>
</dbReference>
<comment type="caution">
    <text evidence="1">The sequence shown here is derived from an EMBL/GenBank/DDBJ whole genome shotgun (WGS) entry which is preliminary data.</text>
</comment>
<keyword evidence="2" id="KW-1185">Reference proteome</keyword>
<name>A0A841R4B2_9FIRM</name>
<sequence length="334" mass="36810">MPTVGNLALTLADLRKRTGPQGEIDWVLEALNESNPILDDIPWLEGNLPTGNQTTVRTSVPMPSLRRINRGVDPSKSTTKQVADTCSIFEARSEVDIELLALAPDKAQFRRSEDVAHIEGFGQAVARNILYGDSMTNPDEFNGLGVRYNVLKGEKGDPGYQVVSAGGTGKTNTSIWIVGWGERTVTGIYPRNTYAGLKVRDLGENDAVDPDGRKFRAVSTLFTWKPGLAVRDQRAVAAVRNINTSNLLSLDSDGKRSLIEKFILAKNRLRNLDTVNAVAYVNDDVYSFLEIYLIDKNNVHVTRRDLADGQQVLYLAGIPVRKLDALRSDEAVIK</sequence>
<proteinExistence type="predicted"/>